<feature type="compositionally biased region" description="Low complexity" evidence="1">
    <location>
        <begin position="184"/>
        <end position="199"/>
    </location>
</feature>
<accession>A0A6J4HZ91</accession>
<feature type="region of interest" description="Disordered" evidence="1">
    <location>
        <begin position="146"/>
        <end position="215"/>
    </location>
</feature>
<feature type="non-terminal residue" evidence="2">
    <location>
        <position position="1"/>
    </location>
</feature>
<reference evidence="2" key="1">
    <citation type="submission" date="2020-02" db="EMBL/GenBank/DDBJ databases">
        <authorList>
            <person name="Meier V. D."/>
        </authorList>
    </citation>
    <scope>NUCLEOTIDE SEQUENCE</scope>
    <source>
        <strain evidence="2">AVDCRST_MAG52</strain>
    </source>
</reference>
<name>A0A6J4HZ91_9ACTN</name>
<dbReference type="EMBL" id="CADCTN010000088">
    <property type="protein sequence ID" value="CAA9235728.1"/>
    <property type="molecule type" value="Genomic_DNA"/>
</dbReference>
<feature type="compositionally biased region" description="Basic residues" evidence="1">
    <location>
        <begin position="165"/>
        <end position="183"/>
    </location>
</feature>
<sequence>RRAPGHPHPRGRRRRRLRRADRAATRRRAGRRPRGLPCPRRRGAADALAAGVAAPVRCRSGGVDDLPGGAVRRSGRVRHGPRRSRLEPAQRSTHLAQGELHRDPVPRAVGRRRPARAAGTGLPGGGAAGAHRVATVRLGLRRLHRRLPRHPDHRHQGLHGVGALRPRRLPRPRRGGLPARRRPPAALAGAGGARSSSRGAVDRHSRLRPRRGGLV</sequence>
<feature type="region of interest" description="Disordered" evidence="1">
    <location>
        <begin position="1"/>
        <end position="44"/>
    </location>
</feature>
<evidence type="ECO:0000256" key="1">
    <source>
        <dbReference type="SAM" id="MobiDB-lite"/>
    </source>
</evidence>
<gene>
    <name evidence="2" type="ORF">AVDCRST_MAG52-1318</name>
</gene>
<feature type="non-terminal residue" evidence="2">
    <location>
        <position position="215"/>
    </location>
</feature>
<feature type="region of interest" description="Disordered" evidence="1">
    <location>
        <begin position="58"/>
        <end position="130"/>
    </location>
</feature>
<proteinExistence type="predicted"/>
<feature type="compositionally biased region" description="Basic residues" evidence="1">
    <location>
        <begin position="1"/>
        <end position="42"/>
    </location>
</feature>
<dbReference type="AlphaFoldDB" id="A0A6J4HZ91"/>
<feature type="compositionally biased region" description="Basic residues" evidence="1">
    <location>
        <begin position="205"/>
        <end position="215"/>
    </location>
</feature>
<organism evidence="2">
    <name type="scientific">uncultured Blastococcus sp</name>
    <dbReference type="NCBI Taxonomy" id="217144"/>
    <lineage>
        <taxon>Bacteria</taxon>
        <taxon>Bacillati</taxon>
        <taxon>Actinomycetota</taxon>
        <taxon>Actinomycetes</taxon>
        <taxon>Geodermatophilales</taxon>
        <taxon>Geodermatophilaceae</taxon>
        <taxon>Blastococcus</taxon>
        <taxon>environmental samples</taxon>
    </lineage>
</organism>
<evidence type="ECO:0000313" key="2">
    <source>
        <dbReference type="EMBL" id="CAA9235728.1"/>
    </source>
</evidence>
<feature type="compositionally biased region" description="Basic residues" evidence="1">
    <location>
        <begin position="73"/>
        <end position="83"/>
    </location>
</feature>
<feature type="compositionally biased region" description="Basic residues" evidence="1">
    <location>
        <begin position="146"/>
        <end position="157"/>
    </location>
</feature>
<protein>
    <submittedName>
        <fullName evidence="2">Uncharacterized protein</fullName>
    </submittedName>
</protein>